<keyword evidence="5 8" id="KW-0863">Zinc-finger</keyword>
<keyword evidence="6" id="KW-0833">Ubl conjugation pathway</keyword>
<dbReference type="GO" id="GO:0061630">
    <property type="term" value="F:ubiquitin protein ligase activity"/>
    <property type="evidence" value="ECO:0007669"/>
    <property type="project" value="UniProtKB-EC"/>
</dbReference>
<evidence type="ECO:0000256" key="2">
    <source>
        <dbReference type="ARBA" id="ARBA00012483"/>
    </source>
</evidence>
<feature type="region of interest" description="Disordered" evidence="9">
    <location>
        <begin position="258"/>
        <end position="283"/>
    </location>
</feature>
<evidence type="ECO:0000313" key="12">
    <source>
        <dbReference type="Proteomes" id="UP001188597"/>
    </source>
</evidence>
<dbReference type="Proteomes" id="UP001188597">
    <property type="component" value="Unassembled WGS sequence"/>
</dbReference>
<dbReference type="Gene3D" id="3.30.40.10">
    <property type="entry name" value="Zinc/RING finger domain, C3HC4 (zinc finger)"/>
    <property type="match status" value="1"/>
</dbReference>
<dbReference type="GO" id="GO:0008270">
    <property type="term" value="F:zinc ion binding"/>
    <property type="evidence" value="ECO:0007669"/>
    <property type="project" value="UniProtKB-KW"/>
</dbReference>
<evidence type="ECO:0000256" key="4">
    <source>
        <dbReference type="ARBA" id="ARBA00022723"/>
    </source>
</evidence>
<dbReference type="Pfam" id="PF13639">
    <property type="entry name" value="zf-RING_2"/>
    <property type="match status" value="1"/>
</dbReference>
<dbReference type="Pfam" id="PF14369">
    <property type="entry name" value="Zn_ribbon_19"/>
    <property type="match status" value="1"/>
</dbReference>
<evidence type="ECO:0000256" key="5">
    <source>
        <dbReference type="ARBA" id="ARBA00022771"/>
    </source>
</evidence>
<dbReference type="SUPFAM" id="SSF57850">
    <property type="entry name" value="RING/U-box"/>
    <property type="match status" value="1"/>
</dbReference>
<evidence type="ECO:0000256" key="7">
    <source>
        <dbReference type="ARBA" id="ARBA00022833"/>
    </source>
</evidence>
<dbReference type="PROSITE" id="PS50089">
    <property type="entry name" value="ZF_RING_2"/>
    <property type="match status" value="1"/>
</dbReference>
<dbReference type="InterPro" id="IPR013083">
    <property type="entry name" value="Znf_RING/FYVE/PHD"/>
</dbReference>
<dbReference type="SMART" id="SM00184">
    <property type="entry name" value="RING"/>
    <property type="match status" value="1"/>
</dbReference>
<reference evidence="11" key="1">
    <citation type="submission" date="2022-12" db="EMBL/GenBank/DDBJ databases">
        <title>Draft genome assemblies for two species of Escallonia (Escalloniales).</title>
        <authorList>
            <person name="Chanderbali A."/>
            <person name="Dervinis C."/>
            <person name="Anghel I."/>
            <person name="Soltis D."/>
            <person name="Soltis P."/>
            <person name="Zapata F."/>
        </authorList>
    </citation>
    <scope>NUCLEOTIDE SEQUENCE</scope>
    <source>
        <strain evidence="11">UCBG64.0493</strain>
        <tissue evidence="11">Leaf</tissue>
    </source>
</reference>
<dbReference type="GO" id="GO:0016567">
    <property type="term" value="P:protein ubiquitination"/>
    <property type="evidence" value="ECO:0007669"/>
    <property type="project" value="TreeGrafter"/>
</dbReference>
<dbReference type="GO" id="GO:0005737">
    <property type="term" value="C:cytoplasm"/>
    <property type="evidence" value="ECO:0007669"/>
    <property type="project" value="TreeGrafter"/>
</dbReference>
<dbReference type="PANTHER" id="PTHR15710:SF202">
    <property type="entry name" value="RING-TYPE E3 UBIQUITIN TRANSFERASE"/>
    <property type="match status" value="1"/>
</dbReference>
<feature type="compositionally biased region" description="Low complexity" evidence="9">
    <location>
        <begin position="326"/>
        <end position="335"/>
    </location>
</feature>
<organism evidence="11 12">
    <name type="scientific">Escallonia herrerae</name>
    <dbReference type="NCBI Taxonomy" id="1293975"/>
    <lineage>
        <taxon>Eukaryota</taxon>
        <taxon>Viridiplantae</taxon>
        <taxon>Streptophyta</taxon>
        <taxon>Embryophyta</taxon>
        <taxon>Tracheophyta</taxon>
        <taxon>Spermatophyta</taxon>
        <taxon>Magnoliopsida</taxon>
        <taxon>eudicotyledons</taxon>
        <taxon>Gunneridae</taxon>
        <taxon>Pentapetalae</taxon>
        <taxon>asterids</taxon>
        <taxon>campanulids</taxon>
        <taxon>Escalloniales</taxon>
        <taxon>Escalloniaceae</taxon>
        <taxon>Escallonia</taxon>
    </lineage>
</organism>
<keyword evidence="7" id="KW-0862">Zinc</keyword>
<evidence type="ECO:0000313" key="11">
    <source>
        <dbReference type="EMBL" id="KAK3004164.1"/>
    </source>
</evidence>
<evidence type="ECO:0000256" key="6">
    <source>
        <dbReference type="ARBA" id="ARBA00022786"/>
    </source>
</evidence>
<proteinExistence type="predicted"/>
<feature type="domain" description="RING-type" evidence="10">
    <location>
        <begin position="200"/>
        <end position="241"/>
    </location>
</feature>
<dbReference type="InterPro" id="IPR039525">
    <property type="entry name" value="RNF126-like_zinc-ribbon"/>
</dbReference>
<evidence type="ECO:0000256" key="1">
    <source>
        <dbReference type="ARBA" id="ARBA00000900"/>
    </source>
</evidence>
<dbReference type="CDD" id="cd16667">
    <property type="entry name" value="RING-H2_RNF126-like"/>
    <property type="match status" value="1"/>
</dbReference>
<name>A0AA88VBQ7_9ASTE</name>
<keyword evidence="3" id="KW-0808">Transferase</keyword>
<gene>
    <name evidence="11" type="ORF">RJ639_018474</name>
</gene>
<evidence type="ECO:0000256" key="8">
    <source>
        <dbReference type="PROSITE-ProRule" id="PRU00175"/>
    </source>
</evidence>
<dbReference type="InterPro" id="IPR001841">
    <property type="entry name" value="Znf_RING"/>
</dbReference>
<dbReference type="EC" id="2.3.2.27" evidence="2"/>
<comment type="caution">
    <text evidence="11">The sequence shown here is derived from an EMBL/GenBank/DDBJ whole genome shotgun (WGS) entry which is preliminary data.</text>
</comment>
<dbReference type="AlphaFoldDB" id="A0AA88VBQ7"/>
<dbReference type="PANTHER" id="PTHR15710">
    <property type="entry name" value="E3 UBIQUITIN-PROTEIN LIGASE PRAJA"/>
    <property type="match status" value="1"/>
</dbReference>
<dbReference type="FunFam" id="3.30.40.10:FF:000022">
    <property type="entry name" value="E3 ubiquitin-protein ligase RING1-like"/>
    <property type="match status" value="1"/>
</dbReference>
<evidence type="ECO:0000256" key="3">
    <source>
        <dbReference type="ARBA" id="ARBA00022679"/>
    </source>
</evidence>
<evidence type="ECO:0000256" key="9">
    <source>
        <dbReference type="SAM" id="MobiDB-lite"/>
    </source>
</evidence>
<keyword evidence="4" id="KW-0479">Metal-binding</keyword>
<evidence type="ECO:0000259" key="10">
    <source>
        <dbReference type="PROSITE" id="PS50089"/>
    </source>
</evidence>
<sequence length="335" mass="35237">MSAGAAVAVFPLQYFCHQCNRTVTITPVPSAELLCPSCNGGFLEEWVNHNPNPSSDLDPFTSILSSFLSRRRPSRNQSAVAGTPGWAPGPDSGHAAFDPFVFLESYIGSLRDGGANIDFMIDGHPTGDGRGGGDFGGGFTSFPANFGDYFMGPGLEQLIQQLAENDPNRYGTPPAAKSVVESLPSVAVDDKLLSSDLAQCAVCKDDFERGMVVKQMPCNHVYHPDCILPWLELHNSCPVCRYELPTDDMDYENRLRETQGNLSGSGAGSGGGGGEGGSGRNVPLMTERTFTISLPASFWEGSGYGSARGYGGFGPAGGSSSGGDNDGPSNLGDID</sequence>
<feature type="compositionally biased region" description="Gly residues" evidence="9">
    <location>
        <begin position="310"/>
        <end position="325"/>
    </location>
</feature>
<comment type="catalytic activity">
    <reaction evidence="1">
        <text>S-ubiquitinyl-[E2 ubiquitin-conjugating enzyme]-L-cysteine + [acceptor protein]-L-lysine = [E2 ubiquitin-conjugating enzyme]-L-cysteine + N(6)-ubiquitinyl-[acceptor protein]-L-lysine.</text>
        <dbReference type="EC" id="2.3.2.27"/>
    </reaction>
</comment>
<protein>
    <recommendedName>
        <fullName evidence="2">RING-type E3 ubiquitin transferase</fullName>
        <ecNumber evidence="2">2.3.2.27</ecNumber>
    </recommendedName>
</protein>
<feature type="compositionally biased region" description="Gly residues" evidence="9">
    <location>
        <begin position="263"/>
        <end position="279"/>
    </location>
</feature>
<keyword evidence="12" id="KW-1185">Reference proteome</keyword>
<accession>A0AA88VBQ7</accession>
<feature type="region of interest" description="Disordered" evidence="9">
    <location>
        <begin position="310"/>
        <end position="335"/>
    </location>
</feature>
<dbReference type="EMBL" id="JAVXUP010002299">
    <property type="protein sequence ID" value="KAK3004164.1"/>
    <property type="molecule type" value="Genomic_DNA"/>
</dbReference>